<dbReference type="Pfam" id="PF12680">
    <property type="entry name" value="SnoaL_2"/>
    <property type="match status" value="1"/>
</dbReference>
<protein>
    <recommendedName>
        <fullName evidence="1">SnoaL-like domain-containing protein</fullName>
    </recommendedName>
</protein>
<feature type="domain" description="SnoaL-like" evidence="1">
    <location>
        <begin position="18"/>
        <end position="122"/>
    </location>
</feature>
<gene>
    <name evidence="2" type="ORF">GCM10023215_07350</name>
</gene>
<reference evidence="3" key="1">
    <citation type="journal article" date="2019" name="Int. J. Syst. Evol. Microbiol.">
        <title>The Global Catalogue of Microorganisms (GCM) 10K type strain sequencing project: providing services to taxonomists for standard genome sequencing and annotation.</title>
        <authorList>
            <consortium name="The Broad Institute Genomics Platform"/>
            <consortium name="The Broad Institute Genome Sequencing Center for Infectious Disease"/>
            <person name="Wu L."/>
            <person name="Ma J."/>
        </authorList>
    </citation>
    <scope>NUCLEOTIDE SEQUENCE [LARGE SCALE GENOMIC DNA]</scope>
    <source>
        <strain evidence="3">JCM 18055</strain>
    </source>
</reference>
<dbReference type="InterPro" id="IPR032710">
    <property type="entry name" value="NTF2-like_dom_sf"/>
</dbReference>
<proteinExistence type="predicted"/>
<comment type="caution">
    <text evidence="2">The sequence shown here is derived from an EMBL/GenBank/DDBJ whole genome shotgun (WGS) entry which is preliminary data.</text>
</comment>
<dbReference type="SUPFAM" id="SSF54427">
    <property type="entry name" value="NTF2-like"/>
    <property type="match status" value="1"/>
</dbReference>
<evidence type="ECO:0000313" key="2">
    <source>
        <dbReference type="EMBL" id="GAA4677286.1"/>
    </source>
</evidence>
<keyword evidence="3" id="KW-1185">Reference proteome</keyword>
<name>A0ABP8W0N4_9PSEU</name>
<sequence>MHATLQTGTTATNKELAVRWLDLVGAGDVDGLCATVTPTWTMIGGPPGLPPGPDGIRALVATFGRIRQTWTVDDVVAEGDRVVVRATNHCEQDEFLGVPAAGIEQVFAATFVFRIVDGRVDRIWRTAQDLQRLLQLGALVVPPSRRPSMP</sequence>
<organism evidence="2 3">
    <name type="scientific">Pseudonocardia yuanmonensis</name>
    <dbReference type="NCBI Taxonomy" id="1095914"/>
    <lineage>
        <taxon>Bacteria</taxon>
        <taxon>Bacillati</taxon>
        <taxon>Actinomycetota</taxon>
        <taxon>Actinomycetes</taxon>
        <taxon>Pseudonocardiales</taxon>
        <taxon>Pseudonocardiaceae</taxon>
        <taxon>Pseudonocardia</taxon>
    </lineage>
</organism>
<dbReference type="EMBL" id="BAABIC010000002">
    <property type="protein sequence ID" value="GAA4677286.1"/>
    <property type="molecule type" value="Genomic_DNA"/>
</dbReference>
<evidence type="ECO:0000313" key="3">
    <source>
        <dbReference type="Proteomes" id="UP001500325"/>
    </source>
</evidence>
<dbReference type="InterPro" id="IPR037401">
    <property type="entry name" value="SnoaL-like"/>
</dbReference>
<dbReference type="Proteomes" id="UP001500325">
    <property type="component" value="Unassembled WGS sequence"/>
</dbReference>
<accession>A0ABP8W0N4</accession>
<dbReference type="RefSeq" id="WP_345378314.1">
    <property type="nucleotide sequence ID" value="NZ_BAABIC010000002.1"/>
</dbReference>
<evidence type="ECO:0000259" key="1">
    <source>
        <dbReference type="Pfam" id="PF12680"/>
    </source>
</evidence>
<dbReference type="Gene3D" id="3.10.450.50">
    <property type="match status" value="1"/>
</dbReference>